<proteinExistence type="inferred from homology"/>
<name>A0ABM0GJM5_SACKO</name>
<keyword evidence="2" id="KW-1185">Reference proteome</keyword>
<dbReference type="Gene3D" id="3.40.830.10">
    <property type="entry name" value="LigB-like"/>
    <property type="match status" value="1"/>
</dbReference>
<comment type="similarity">
    <text evidence="1">Belongs to the MEMO1 family.</text>
</comment>
<dbReference type="GeneID" id="100372201"/>
<dbReference type="RefSeq" id="XP_002731317.1">
    <property type="nucleotide sequence ID" value="XM_002731271.2"/>
</dbReference>
<evidence type="ECO:0000313" key="2">
    <source>
        <dbReference type="Proteomes" id="UP000694865"/>
    </source>
</evidence>
<evidence type="ECO:0000313" key="3">
    <source>
        <dbReference type="RefSeq" id="XP_002731317.1"/>
    </source>
</evidence>
<dbReference type="PANTHER" id="PTHR11060">
    <property type="entry name" value="PROTEIN MEMO1"/>
    <property type="match status" value="1"/>
</dbReference>
<dbReference type="Proteomes" id="UP000694865">
    <property type="component" value="Unplaced"/>
</dbReference>
<dbReference type="PANTHER" id="PTHR11060:SF0">
    <property type="entry name" value="PROTEIN MEMO1"/>
    <property type="match status" value="1"/>
</dbReference>
<protein>
    <submittedName>
        <fullName evidence="3">Protein MEMO1-like</fullName>
    </submittedName>
</protein>
<organism evidence="2 3">
    <name type="scientific">Saccoglossus kowalevskii</name>
    <name type="common">Acorn worm</name>
    <dbReference type="NCBI Taxonomy" id="10224"/>
    <lineage>
        <taxon>Eukaryota</taxon>
        <taxon>Metazoa</taxon>
        <taxon>Hemichordata</taxon>
        <taxon>Enteropneusta</taxon>
        <taxon>Harrimaniidae</taxon>
        <taxon>Saccoglossus</taxon>
    </lineage>
</organism>
<dbReference type="InterPro" id="IPR002737">
    <property type="entry name" value="MEMO1_fam"/>
</dbReference>
<accession>A0ABM0GJM5</accession>
<dbReference type="CDD" id="cd07361">
    <property type="entry name" value="MEMO_like"/>
    <property type="match status" value="1"/>
</dbReference>
<dbReference type="HAMAP" id="MF_00055">
    <property type="entry name" value="MEMO1"/>
    <property type="match status" value="1"/>
</dbReference>
<dbReference type="NCBIfam" id="TIGR04336">
    <property type="entry name" value="AmmeMemoSam_B"/>
    <property type="match status" value="1"/>
</dbReference>
<dbReference type="Pfam" id="PF01875">
    <property type="entry name" value="Memo"/>
    <property type="match status" value="1"/>
</dbReference>
<gene>
    <name evidence="3" type="primary">LOC100372201</name>
</gene>
<reference evidence="3" key="1">
    <citation type="submission" date="2025-08" db="UniProtKB">
        <authorList>
            <consortium name="RefSeq"/>
        </authorList>
    </citation>
    <scope>IDENTIFICATION</scope>
    <source>
        <tissue evidence="3">Testes</tissue>
    </source>
</reference>
<evidence type="ECO:0000256" key="1">
    <source>
        <dbReference type="ARBA" id="ARBA00006315"/>
    </source>
</evidence>
<sequence>MSIQSRRATHAGSWYTRSGKDLSAELDQWLQGAPLDSHYSPARAIIAPHAGYAYCGKCGAHAYKQVDPTNVKKVFILGPSHHVRLSGCALSRTVTYDTPLYNLPIDTQVYGELMSTGQFEKMSIETDEDEHSIEMHLPYVAKVMESKRDQFTIVPILVGALSTDKEQKYGRILAKYLEDPHNLFVISSDFCHWGERFHYTYYDESCGEIYKSIDVLDHKGMNHIENLDPSGFSKYLKMYGNTICGRHPIGVFLNG</sequence>